<organism evidence="4 5">
    <name type="scientific">Metarhizium robertsii</name>
    <dbReference type="NCBI Taxonomy" id="568076"/>
    <lineage>
        <taxon>Eukaryota</taxon>
        <taxon>Fungi</taxon>
        <taxon>Dikarya</taxon>
        <taxon>Ascomycota</taxon>
        <taxon>Pezizomycotina</taxon>
        <taxon>Sordariomycetes</taxon>
        <taxon>Hypocreomycetidae</taxon>
        <taxon>Hypocreales</taxon>
        <taxon>Clavicipitaceae</taxon>
        <taxon>Metarhizium</taxon>
    </lineage>
</organism>
<protein>
    <submittedName>
        <fullName evidence="4">DUF3844 domain protein</fullName>
    </submittedName>
</protein>
<feature type="domain" description="Vacuolar sorting protein Vps3844 C-terminal" evidence="3">
    <location>
        <begin position="368"/>
        <end position="470"/>
    </location>
</feature>
<feature type="compositionally biased region" description="Polar residues" evidence="1">
    <location>
        <begin position="1237"/>
        <end position="1257"/>
    </location>
</feature>
<evidence type="ECO:0000256" key="2">
    <source>
        <dbReference type="SAM" id="Phobius"/>
    </source>
</evidence>
<keyword evidence="2" id="KW-0812">Transmembrane</keyword>
<accession>A0A0A1V502</accession>
<comment type="caution">
    <text evidence="4">The sequence shown here is derived from an EMBL/GenBank/DDBJ whole genome shotgun (WGS) entry which is preliminary data.</text>
</comment>
<dbReference type="HOGENOM" id="CLU_275163_0_0_1"/>
<dbReference type="eggNOG" id="ENOG502SR2B">
    <property type="taxonomic scope" value="Eukaryota"/>
</dbReference>
<dbReference type="InterPro" id="IPR024382">
    <property type="entry name" value="Vps3844_C"/>
</dbReference>
<keyword evidence="2" id="KW-1133">Transmembrane helix</keyword>
<evidence type="ECO:0000256" key="1">
    <source>
        <dbReference type="SAM" id="MobiDB-lite"/>
    </source>
</evidence>
<evidence type="ECO:0000313" key="4">
    <source>
        <dbReference type="EMBL" id="EXV04905.1"/>
    </source>
</evidence>
<proteinExistence type="predicted"/>
<feature type="transmembrane region" description="Helical" evidence="2">
    <location>
        <begin position="434"/>
        <end position="458"/>
    </location>
</feature>
<gene>
    <name evidence="4" type="ORF">X797_002590</name>
</gene>
<dbReference type="Pfam" id="PF12955">
    <property type="entry name" value="Vps3844_C"/>
    <property type="match status" value="1"/>
</dbReference>
<keyword evidence="2" id="KW-0472">Membrane</keyword>
<dbReference type="EMBL" id="JELW01000002">
    <property type="protein sequence ID" value="EXV04905.1"/>
    <property type="molecule type" value="Genomic_DNA"/>
</dbReference>
<dbReference type="PANTHER" id="PTHR36853">
    <property type="entry name" value="EXPRESSED PROTEIN"/>
    <property type="match status" value="1"/>
</dbReference>
<name>A0A0A1V502_9HYPO</name>
<dbReference type="CDD" id="cd12148">
    <property type="entry name" value="fungal_TF_MHR"/>
    <property type="match status" value="1"/>
</dbReference>
<evidence type="ECO:0000259" key="3">
    <source>
        <dbReference type="Pfam" id="PF12955"/>
    </source>
</evidence>
<dbReference type="OrthoDB" id="5226580at2759"/>
<dbReference type="Proteomes" id="UP000030151">
    <property type="component" value="Unassembled WGS sequence"/>
</dbReference>
<dbReference type="InterPro" id="IPR053065">
    <property type="entry name" value="Archenteron_Induction-Rel"/>
</dbReference>
<reference evidence="4 5" key="1">
    <citation type="submission" date="2014-02" db="EMBL/GenBank/DDBJ databases">
        <title>The genome sequence of the entomopathogenic fungus Metarhizium robertsii ARSEF 2575.</title>
        <authorList>
            <person name="Giuliano Garisto Donzelli B."/>
            <person name="Roe B.A."/>
            <person name="Macmil S.L."/>
            <person name="Krasnoff S.B."/>
            <person name="Gibson D.M."/>
        </authorList>
    </citation>
    <scope>NUCLEOTIDE SEQUENCE [LARGE SCALE GENOMIC DNA]</scope>
    <source>
        <strain evidence="4 5">ARSEF 2575</strain>
    </source>
</reference>
<feature type="region of interest" description="Disordered" evidence="1">
    <location>
        <begin position="1225"/>
        <end position="1257"/>
    </location>
</feature>
<evidence type="ECO:0000313" key="5">
    <source>
        <dbReference type="Proteomes" id="UP000030151"/>
    </source>
</evidence>
<dbReference type="PANTHER" id="PTHR36853:SF1">
    <property type="entry name" value="DUF3844 DOMAIN-CONTAINING PROTEIN"/>
    <property type="match status" value="1"/>
</dbReference>
<sequence>MKLEALEARQKAAAARGSMPRSLRRTENRVCLDVMGMVVPAPPGKSGVSGAVFPIHAWWPLARTHLPRPHSVEPIHVKLVTSQALRLVKHPAASRIRKPIMKLTAGLITAFAGYVAAAQQSAQVFIVPAGDASSPPAITPSLARLLLLQRLAPSGRGLSLHDIPNGVGPEHAVSLISRFGKNIPPLFSDGQATEPSQLVLMLEGMDDKQMKDLQKALSMSPSFTIADPPSDKAHQDLMELDFYRAGVADGSKCSIQQLVNPLENCWAGKRSAAAKFSIKKNPELLDEVPKQIKQLIRLAKSGELQATIVALPSTKSSSNWLDEQQQELRRRQAEQVISSFDRPAANAEPTSTPKPEPIFDPSERIKACYETKEACMASTRNCSSHGECQDKYAKVDGSKNTGACFSCHCQSTRSTSGSLTTWAGPTCAKKDVSVAFWLFAGFTLALVGILYLAISILFNVGEEQLPGPLSSGHEETACGVFAILRNYPPWPITCASLAYEPRDGLFRRLPDHATTCNSPSHRFCSLSKRKARRGKLNIAAKAEENCLTYHISGFGRRLSGHVMPLANMANQDDESKPDDNKLPTAKWGAACSACATAKAKCIRSNPGPNAKCDSSELSASFFLCLVGRMSISCPTSAHLGVVRTAQIEERLNGLVNLLQASGELNNNQSALGALSDVAAREHSAITHDTPSTNSTASYMPHSSSWRIPETYNCYAIPACICRPEPGDAPRDAPPPPDSDDVLLELYRTQMLPVFPFVVIPPSISASELRSNRPFLMSAIRMVTSFRSLRSMRAQMYRLMSHIADYVLIRSARSLELLQGVMIMISWHQYHCLMHGQMNNLIALAMSLVVDLGLNWAPGLREQARLMVARPDEPPGRTNEERRALLGVWFLTCNISVSFNRVESLKYTAYIQDCMNVLENSREYESDITLLYLVRVQRLTERIFELNSKDKAVEDIPGLPSAPMSAYIAAFQNEIETMRNTLPPNLQNDGVFLSYLNTAMLRLYEPHAVDLAFVNSLSQSLTAGPLGRGTPLDKLYQSSAALRNWFDSWLSVPASSYFRHPTTIMSQLVYAITMLGRWAQLATPRTVYEGGTPMPLGEGSSAYNADSQMGTNGLSESKSFQGYNQGDQKPRCGESVDQDLIAALAGLQSQLQSQPGLTINIPEILSSMCSKCEQVNNIFQQTAPEEEKMDNNVWTFSALKVRITRVKLERWAELVAAAAEGHDRLSKAAHPQEWRGSYPQTSSANMGQPPNGMANNGFAQDQTQIQNFLDSTPWTSDLLNGIDPTVWFDGYLDWGTLVMNSMGQGPVGQQPQI</sequence>
<dbReference type="GO" id="GO:0005783">
    <property type="term" value="C:endoplasmic reticulum"/>
    <property type="evidence" value="ECO:0007669"/>
    <property type="project" value="TreeGrafter"/>
</dbReference>